<dbReference type="GO" id="GO:0032993">
    <property type="term" value="C:protein-DNA complex"/>
    <property type="evidence" value="ECO:0007669"/>
    <property type="project" value="TreeGrafter"/>
</dbReference>
<evidence type="ECO:0000256" key="2">
    <source>
        <dbReference type="ARBA" id="ARBA00022490"/>
    </source>
</evidence>
<keyword evidence="7" id="KW-0804">Transcription</keyword>
<dbReference type="OrthoDB" id="9802426at2"/>
<keyword evidence="2" id="KW-0963">Cytoplasm</keyword>
<dbReference type="Gene3D" id="3.40.50.2300">
    <property type="match status" value="1"/>
</dbReference>
<feature type="DNA-binding region" description="OmpR/PhoB-type" evidence="9">
    <location>
        <begin position="126"/>
        <end position="227"/>
    </location>
</feature>
<evidence type="ECO:0000259" key="10">
    <source>
        <dbReference type="PROSITE" id="PS50110"/>
    </source>
</evidence>
<evidence type="ECO:0000256" key="6">
    <source>
        <dbReference type="ARBA" id="ARBA00023125"/>
    </source>
</evidence>
<keyword evidence="5" id="KW-0805">Transcription regulation</keyword>
<dbReference type="PANTHER" id="PTHR48111">
    <property type="entry name" value="REGULATOR OF RPOS"/>
    <property type="match status" value="1"/>
</dbReference>
<dbReference type="Gene3D" id="1.10.10.10">
    <property type="entry name" value="Winged helix-like DNA-binding domain superfamily/Winged helix DNA-binding domain"/>
    <property type="match status" value="1"/>
</dbReference>
<protein>
    <submittedName>
        <fullName evidence="12">Two-component system KDP operon response regulator KdpE</fullName>
    </submittedName>
</protein>
<dbReference type="InterPro" id="IPR011006">
    <property type="entry name" value="CheY-like_superfamily"/>
</dbReference>
<sequence length="231" mass="25430">MTALRVLVIDDEIDITGALQPSLEAEGYQVVSAANAESGLDLLQATNPDAMILDLGLPDLDGKEVIQRVREWSDVPIIVLSARHMEEEKIAALDFGANDYINKPFAIGELLARLRVALRLRQSRDKPAANFQGAGLAIDFPSRSVTVRGQEVKLTPKEYDLLRALAQHAGQVMTHNQLLAFVWGSADLRDSQTLRVMVAQLRQKIEASPRNPKLILTEPGVGYRLKVDDEG</sequence>
<dbReference type="PROSITE" id="PS50110">
    <property type="entry name" value="RESPONSE_REGULATORY"/>
    <property type="match status" value="1"/>
</dbReference>
<accession>A0A4R6WNK2</accession>
<reference evidence="12 13" key="1">
    <citation type="submission" date="2019-03" db="EMBL/GenBank/DDBJ databases">
        <title>Genomic Encyclopedia of Type Strains, Phase III (KMG-III): the genomes of soil and plant-associated and newly described type strains.</title>
        <authorList>
            <person name="Whitman W."/>
        </authorList>
    </citation>
    <scope>NUCLEOTIDE SEQUENCE [LARGE SCALE GENOMIC DNA]</scope>
    <source>
        <strain evidence="12 13">CGMCC 1.7660</strain>
    </source>
</reference>
<dbReference type="InterPro" id="IPR039420">
    <property type="entry name" value="WalR-like"/>
</dbReference>
<dbReference type="AlphaFoldDB" id="A0A4R6WNK2"/>
<dbReference type="PROSITE" id="PS51755">
    <property type="entry name" value="OMPR_PHOB"/>
    <property type="match status" value="1"/>
</dbReference>
<keyword evidence="13" id="KW-1185">Reference proteome</keyword>
<evidence type="ECO:0000256" key="9">
    <source>
        <dbReference type="PROSITE-ProRule" id="PRU01091"/>
    </source>
</evidence>
<dbReference type="SMART" id="SM00862">
    <property type="entry name" value="Trans_reg_C"/>
    <property type="match status" value="1"/>
</dbReference>
<dbReference type="FunFam" id="3.40.50.2300:FF:000021">
    <property type="entry name" value="Two-component system response regulator KdpE"/>
    <property type="match status" value="1"/>
</dbReference>
<feature type="domain" description="OmpR/PhoB-type" evidence="11">
    <location>
        <begin position="126"/>
        <end position="227"/>
    </location>
</feature>
<feature type="domain" description="Response regulatory" evidence="10">
    <location>
        <begin position="5"/>
        <end position="118"/>
    </location>
</feature>
<dbReference type="InterPro" id="IPR001867">
    <property type="entry name" value="OmpR/PhoB-type_DNA-bd"/>
</dbReference>
<dbReference type="GO" id="GO:0045893">
    <property type="term" value="P:positive regulation of DNA-templated transcription"/>
    <property type="evidence" value="ECO:0007669"/>
    <property type="project" value="UniProtKB-ARBA"/>
</dbReference>
<comment type="caution">
    <text evidence="12">The sequence shown here is derived from an EMBL/GenBank/DDBJ whole genome shotgun (WGS) entry which is preliminary data.</text>
</comment>
<proteinExistence type="predicted"/>
<gene>
    <name evidence="12" type="ORF">A8950_3884</name>
</gene>
<keyword evidence="4" id="KW-0902">Two-component regulatory system</keyword>
<dbReference type="GO" id="GO:0042802">
    <property type="term" value="F:identical protein binding"/>
    <property type="evidence" value="ECO:0007669"/>
    <property type="project" value="UniProtKB-ARBA"/>
</dbReference>
<organism evidence="12 13">
    <name type="scientific">Dongia mobilis</name>
    <dbReference type="NCBI Taxonomy" id="578943"/>
    <lineage>
        <taxon>Bacteria</taxon>
        <taxon>Pseudomonadati</taxon>
        <taxon>Pseudomonadota</taxon>
        <taxon>Alphaproteobacteria</taxon>
        <taxon>Rhodospirillales</taxon>
        <taxon>Dongiaceae</taxon>
        <taxon>Dongia</taxon>
    </lineage>
</organism>
<evidence type="ECO:0000256" key="8">
    <source>
        <dbReference type="PROSITE-ProRule" id="PRU00169"/>
    </source>
</evidence>
<dbReference type="GO" id="GO:0000987">
    <property type="term" value="F:cis-regulatory region sequence-specific DNA binding"/>
    <property type="evidence" value="ECO:0007669"/>
    <property type="project" value="UniProtKB-ARBA"/>
</dbReference>
<comment type="subcellular location">
    <subcellularLocation>
        <location evidence="1">Cytoplasm</location>
    </subcellularLocation>
</comment>
<dbReference type="Proteomes" id="UP000295783">
    <property type="component" value="Unassembled WGS sequence"/>
</dbReference>
<dbReference type="Pfam" id="PF00072">
    <property type="entry name" value="Response_reg"/>
    <property type="match status" value="1"/>
</dbReference>
<dbReference type="EMBL" id="SNYW01000014">
    <property type="protein sequence ID" value="TDQ77729.1"/>
    <property type="molecule type" value="Genomic_DNA"/>
</dbReference>
<feature type="modified residue" description="4-aspartylphosphate" evidence="8">
    <location>
        <position position="54"/>
    </location>
</feature>
<dbReference type="CDD" id="cd00383">
    <property type="entry name" value="trans_reg_C"/>
    <property type="match status" value="1"/>
</dbReference>
<evidence type="ECO:0000256" key="5">
    <source>
        <dbReference type="ARBA" id="ARBA00023015"/>
    </source>
</evidence>
<dbReference type="RefSeq" id="WP_133615304.1">
    <property type="nucleotide sequence ID" value="NZ_SNYW01000014.1"/>
</dbReference>
<dbReference type="GO" id="GO:0005829">
    <property type="term" value="C:cytosol"/>
    <property type="evidence" value="ECO:0007669"/>
    <property type="project" value="TreeGrafter"/>
</dbReference>
<evidence type="ECO:0000256" key="4">
    <source>
        <dbReference type="ARBA" id="ARBA00023012"/>
    </source>
</evidence>
<dbReference type="Pfam" id="PF00486">
    <property type="entry name" value="Trans_reg_C"/>
    <property type="match status" value="1"/>
</dbReference>
<dbReference type="GO" id="GO:0000156">
    <property type="term" value="F:phosphorelay response regulator activity"/>
    <property type="evidence" value="ECO:0007669"/>
    <property type="project" value="TreeGrafter"/>
</dbReference>
<evidence type="ECO:0000313" key="12">
    <source>
        <dbReference type="EMBL" id="TDQ77729.1"/>
    </source>
</evidence>
<dbReference type="PANTHER" id="PTHR48111:SF50">
    <property type="entry name" value="KDP OPERON TRANSCRIPTIONAL REGULATORY PROTEIN KDPE"/>
    <property type="match status" value="1"/>
</dbReference>
<evidence type="ECO:0000259" key="11">
    <source>
        <dbReference type="PROSITE" id="PS51755"/>
    </source>
</evidence>
<keyword evidence="3 8" id="KW-0597">Phosphoprotein</keyword>
<evidence type="ECO:0000256" key="1">
    <source>
        <dbReference type="ARBA" id="ARBA00004496"/>
    </source>
</evidence>
<dbReference type="SMART" id="SM00448">
    <property type="entry name" value="REC"/>
    <property type="match status" value="1"/>
</dbReference>
<evidence type="ECO:0000256" key="3">
    <source>
        <dbReference type="ARBA" id="ARBA00022553"/>
    </source>
</evidence>
<evidence type="ECO:0000256" key="7">
    <source>
        <dbReference type="ARBA" id="ARBA00023163"/>
    </source>
</evidence>
<dbReference type="InterPro" id="IPR036388">
    <property type="entry name" value="WH-like_DNA-bd_sf"/>
</dbReference>
<name>A0A4R6WNK2_9PROT</name>
<dbReference type="SUPFAM" id="SSF52172">
    <property type="entry name" value="CheY-like"/>
    <property type="match status" value="1"/>
</dbReference>
<keyword evidence="6 9" id="KW-0238">DNA-binding</keyword>
<dbReference type="InterPro" id="IPR001789">
    <property type="entry name" value="Sig_transdc_resp-reg_receiver"/>
</dbReference>
<evidence type="ECO:0000313" key="13">
    <source>
        <dbReference type="Proteomes" id="UP000295783"/>
    </source>
</evidence>